<accession>A0A7J6WY43</accession>
<gene>
    <name evidence="1" type="ORF">FRX31_008948</name>
</gene>
<protein>
    <submittedName>
        <fullName evidence="1">Uncharacterized protein</fullName>
    </submittedName>
</protein>
<comment type="caution">
    <text evidence="1">The sequence shown here is derived from an EMBL/GenBank/DDBJ whole genome shotgun (WGS) entry which is preliminary data.</text>
</comment>
<dbReference type="Proteomes" id="UP000554482">
    <property type="component" value="Unassembled WGS sequence"/>
</dbReference>
<dbReference type="OrthoDB" id="1601at2759"/>
<reference evidence="1 2" key="1">
    <citation type="submission" date="2020-06" db="EMBL/GenBank/DDBJ databases">
        <title>Transcriptomic and genomic resources for Thalictrum thalictroides and T. hernandezii: Facilitating candidate gene discovery in an emerging model plant lineage.</title>
        <authorList>
            <person name="Arias T."/>
            <person name="Riano-Pachon D.M."/>
            <person name="Di Stilio V.S."/>
        </authorList>
    </citation>
    <scope>NUCLEOTIDE SEQUENCE [LARGE SCALE GENOMIC DNA]</scope>
    <source>
        <strain evidence="2">cv. WT478/WT964</strain>
        <tissue evidence="1">Leaves</tissue>
    </source>
</reference>
<name>A0A7J6WY43_THATH</name>
<proteinExistence type="predicted"/>
<evidence type="ECO:0000313" key="1">
    <source>
        <dbReference type="EMBL" id="KAF5201465.1"/>
    </source>
</evidence>
<dbReference type="EMBL" id="JABWDY010009394">
    <property type="protein sequence ID" value="KAF5201465.1"/>
    <property type="molecule type" value="Genomic_DNA"/>
</dbReference>
<dbReference type="AlphaFoldDB" id="A0A7J6WY43"/>
<sequence>MGLWSPQLWLVEVMEQTSRSCKIVAYNDLRTQFVGRVRDAAMKIVGQVLEVTKILEEAFSVQKELLIKIKPSQMQISTRHC</sequence>
<evidence type="ECO:0000313" key="2">
    <source>
        <dbReference type="Proteomes" id="UP000554482"/>
    </source>
</evidence>
<organism evidence="1 2">
    <name type="scientific">Thalictrum thalictroides</name>
    <name type="common">Rue-anemone</name>
    <name type="synonym">Anemone thalictroides</name>
    <dbReference type="NCBI Taxonomy" id="46969"/>
    <lineage>
        <taxon>Eukaryota</taxon>
        <taxon>Viridiplantae</taxon>
        <taxon>Streptophyta</taxon>
        <taxon>Embryophyta</taxon>
        <taxon>Tracheophyta</taxon>
        <taxon>Spermatophyta</taxon>
        <taxon>Magnoliopsida</taxon>
        <taxon>Ranunculales</taxon>
        <taxon>Ranunculaceae</taxon>
        <taxon>Thalictroideae</taxon>
        <taxon>Thalictrum</taxon>
    </lineage>
</organism>
<keyword evidence="2" id="KW-1185">Reference proteome</keyword>